<dbReference type="InterPro" id="IPR029052">
    <property type="entry name" value="Metallo-depent_PP-like"/>
</dbReference>
<dbReference type="Gene3D" id="3.60.21.10">
    <property type="match status" value="1"/>
</dbReference>
<comment type="caution">
    <text evidence="2">The sequence shown here is derived from an EMBL/GenBank/DDBJ whole genome shotgun (WGS) entry which is preliminary data.</text>
</comment>
<dbReference type="EMBL" id="CAXLJM020000004">
    <property type="protein sequence ID" value="CAL8069946.1"/>
    <property type="molecule type" value="Genomic_DNA"/>
</dbReference>
<proteinExistence type="predicted"/>
<organism evidence="2 3">
    <name type="scientific">Orchesella dallaii</name>
    <dbReference type="NCBI Taxonomy" id="48710"/>
    <lineage>
        <taxon>Eukaryota</taxon>
        <taxon>Metazoa</taxon>
        <taxon>Ecdysozoa</taxon>
        <taxon>Arthropoda</taxon>
        <taxon>Hexapoda</taxon>
        <taxon>Collembola</taxon>
        <taxon>Entomobryomorpha</taxon>
        <taxon>Entomobryoidea</taxon>
        <taxon>Orchesellidae</taxon>
        <taxon>Orchesellinae</taxon>
        <taxon>Orchesella</taxon>
    </lineage>
</organism>
<dbReference type="Proteomes" id="UP001642540">
    <property type="component" value="Unassembled WGS sequence"/>
</dbReference>
<gene>
    <name evidence="2" type="ORF">ODALV1_LOCUS1001</name>
</gene>
<accession>A0ABP1PRA4</accession>
<feature type="domain" description="Calcineurin-like phosphoesterase" evidence="1">
    <location>
        <begin position="16"/>
        <end position="227"/>
    </location>
</feature>
<evidence type="ECO:0000313" key="2">
    <source>
        <dbReference type="EMBL" id="CAL8069946.1"/>
    </source>
</evidence>
<dbReference type="Pfam" id="PF00149">
    <property type="entry name" value="Metallophos"/>
    <property type="match status" value="1"/>
</dbReference>
<name>A0ABP1PRA4_9HEXA</name>
<dbReference type="PANTHER" id="PTHR32440">
    <property type="entry name" value="PHOSPHATASE DCR2-RELATED-RELATED"/>
    <property type="match status" value="1"/>
</dbReference>
<dbReference type="PANTHER" id="PTHR32440:SF11">
    <property type="entry name" value="METALLOPHOSPHOESTERASE DOMAIN-CONTAINING PROTEIN"/>
    <property type="match status" value="1"/>
</dbReference>
<sequence>MDAYWSEAADLKSTQLITNVLEWEKPDFVVFTGDQVSGDQMYANGTENIHVLLKPLVEKRIRWGSVYGNHDIGPYITRLGILEAEQSYGDLCYTKLVRGDLPGVTNYYIPVYANSSSVDPAMIWWFFDSQGGSQGFPQPNYIGPSVIQWFKNESIKLNSRANATLPSLVFFHIPPYEFVKIHDTVLTNPLCNGLLDDDVTPQENTGIMEALMEVGGVKTVFVGHDHGNAWCCYYKTIQVCYNRPSGYSGYGTWLRGARIIHLDVNDLHNQINYVRLENGQIVDSFTD</sequence>
<dbReference type="SUPFAM" id="SSF56300">
    <property type="entry name" value="Metallo-dependent phosphatases"/>
    <property type="match status" value="1"/>
</dbReference>
<dbReference type="InterPro" id="IPR004843">
    <property type="entry name" value="Calcineurin-like_PHP"/>
</dbReference>
<reference evidence="2 3" key="1">
    <citation type="submission" date="2024-08" db="EMBL/GenBank/DDBJ databases">
        <authorList>
            <person name="Cucini C."/>
            <person name="Frati F."/>
        </authorList>
    </citation>
    <scope>NUCLEOTIDE SEQUENCE [LARGE SCALE GENOMIC DNA]</scope>
</reference>
<evidence type="ECO:0000313" key="3">
    <source>
        <dbReference type="Proteomes" id="UP001642540"/>
    </source>
</evidence>
<keyword evidence="3" id="KW-1185">Reference proteome</keyword>
<evidence type="ECO:0000259" key="1">
    <source>
        <dbReference type="Pfam" id="PF00149"/>
    </source>
</evidence>
<dbReference type="CDD" id="cd07383">
    <property type="entry name" value="MPP_Dcr2"/>
    <property type="match status" value="1"/>
</dbReference>
<protein>
    <recommendedName>
        <fullName evidence="1">Calcineurin-like phosphoesterase domain-containing protein</fullName>
    </recommendedName>
</protein>